<proteinExistence type="predicted"/>
<dbReference type="EMBL" id="FOOG01000039">
    <property type="protein sequence ID" value="SFG39134.1"/>
    <property type="molecule type" value="Genomic_DNA"/>
</dbReference>
<sequence length="194" mass="23222">MSDFKLTIEIRKPSYAQNKTVRDSIPRSLWNSIRNHVHEKNDFTCQICGCRDEEKLQAHEVWKYDEEEFLLILKDIQSLCKSCHDLKHIQHAALRINDRNKRNFVMQKLMKHFIKVNNCTEEDFRNHYRNQLAKSNPSPVNRSLEDLIEIRELRAREEFLKAQNWKFVIADNVPFANEIKSNLHQKGLLYTRKT</sequence>
<evidence type="ECO:0000313" key="2">
    <source>
        <dbReference type="Proteomes" id="UP000198897"/>
    </source>
</evidence>
<evidence type="ECO:0000313" key="1">
    <source>
        <dbReference type="EMBL" id="SFG39134.1"/>
    </source>
</evidence>
<protein>
    <recommendedName>
        <fullName evidence="3">HNH endonuclease</fullName>
    </recommendedName>
</protein>
<dbReference type="AlphaFoldDB" id="A0A1I2REN1"/>
<dbReference type="RefSeq" id="WP_089753699.1">
    <property type="nucleotide sequence ID" value="NZ_FOOG01000039.1"/>
</dbReference>
<name>A0A1I2REN1_9BACI</name>
<dbReference type="OrthoDB" id="162144at2"/>
<evidence type="ECO:0008006" key="3">
    <source>
        <dbReference type="Google" id="ProtNLM"/>
    </source>
</evidence>
<accession>A0A1I2REN1</accession>
<reference evidence="2" key="1">
    <citation type="submission" date="2016-10" db="EMBL/GenBank/DDBJ databases">
        <authorList>
            <person name="Varghese N."/>
            <person name="Submissions S."/>
        </authorList>
    </citation>
    <scope>NUCLEOTIDE SEQUENCE [LARGE SCALE GENOMIC DNA]</scope>
    <source>
        <strain evidence="2">FP5</strain>
    </source>
</reference>
<gene>
    <name evidence="1" type="ORF">SAMN05216353_13936</name>
</gene>
<keyword evidence="2" id="KW-1185">Reference proteome</keyword>
<organism evidence="1 2">
    <name type="scientific">Halobacillus alkaliphilus</name>
    <dbReference type="NCBI Taxonomy" id="396056"/>
    <lineage>
        <taxon>Bacteria</taxon>
        <taxon>Bacillati</taxon>
        <taxon>Bacillota</taxon>
        <taxon>Bacilli</taxon>
        <taxon>Bacillales</taxon>
        <taxon>Bacillaceae</taxon>
        <taxon>Halobacillus</taxon>
    </lineage>
</organism>
<dbReference type="Proteomes" id="UP000198897">
    <property type="component" value="Unassembled WGS sequence"/>
</dbReference>